<feature type="non-terminal residue" evidence="1">
    <location>
        <position position="1"/>
    </location>
</feature>
<gene>
    <name evidence="1" type="ORF">SCALOS_LOCUS9895</name>
</gene>
<comment type="caution">
    <text evidence="1">The sequence shown here is derived from an EMBL/GenBank/DDBJ whole genome shotgun (WGS) entry which is preliminary data.</text>
</comment>
<protein>
    <submittedName>
        <fullName evidence="1">3096_t:CDS:1</fullName>
    </submittedName>
</protein>
<accession>A0ACA9NZN6</accession>
<keyword evidence="2" id="KW-1185">Reference proteome</keyword>
<sequence>NTRIHSNRNNTSENNALENNVSKIMYQARTKEIAKKLQNLDERNSKYMSLKKTLKEK</sequence>
<proteinExistence type="predicted"/>
<evidence type="ECO:0000313" key="1">
    <source>
        <dbReference type="EMBL" id="CAG8685611.1"/>
    </source>
</evidence>
<organism evidence="1 2">
    <name type="scientific">Scutellospora calospora</name>
    <dbReference type="NCBI Taxonomy" id="85575"/>
    <lineage>
        <taxon>Eukaryota</taxon>
        <taxon>Fungi</taxon>
        <taxon>Fungi incertae sedis</taxon>
        <taxon>Mucoromycota</taxon>
        <taxon>Glomeromycotina</taxon>
        <taxon>Glomeromycetes</taxon>
        <taxon>Diversisporales</taxon>
        <taxon>Gigasporaceae</taxon>
        <taxon>Scutellospora</taxon>
    </lineage>
</organism>
<reference evidence="1" key="1">
    <citation type="submission" date="2021-06" db="EMBL/GenBank/DDBJ databases">
        <authorList>
            <person name="Kallberg Y."/>
            <person name="Tangrot J."/>
            <person name="Rosling A."/>
        </authorList>
    </citation>
    <scope>NUCLEOTIDE SEQUENCE</scope>
    <source>
        <strain evidence="1">AU212A</strain>
    </source>
</reference>
<dbReference type="EMBL" id="CAJVPM010033531">
    <property type="protein sequence ID" value="CAG8685611.1"/>
    <property type="molecule type" value="Genomic_DNA"/>
</dbReference>
<name>A0ACA9NZN6_9GLOM</name>
<dbReference type="Proteomes" id="UP000789860">
    <property type="component" value="Unassembled WGS sequence"/>
</dbReference>
<evidence type="ECO:0000313" key="2">
    <source>
        <dbReference type="Proteomes" id="UP000789860"/>
    </source>
</evidence>
<feature type="non-terminal residue" evidence="1">
    <location>
        <position position="57"/>
    </location>
</feature>